<evidence type="ECO:0000256" key="1">
    <source>
        <dbReference type="SAM" id="SignalP"/>
    </source>
</evidence>
<reference evidence="2 3" key="1">
    <citation type="submission" date="2013-06" db="EMBL/GenBank/DDBJ databases">
        <authorList>
            <person name="Weinstock G."/>
            <person name="Sodergren E."/>
            <person name="Lobos E.A."/>
            <person name="Fulton L."/>
            <person name="Fulton R."/>
            <person name="Courtney L."/>
            <person name="Fronick C."/>
            <person name="O'Laughlin M."/>
            <person name="Godfrey J."/>
            <person name="Wilson R.M."/>
            <person name="Miner T."/>
            <person name="Farmer C."/>
            <person name="Delehaunty K."/>
            <person name="Cordes M."/>
            <person name="Minx P."/>
            <person name="Tomlinson C."/>
            <person name="Chen J."/>
            <person name="Wollam A."/>
            <person name="Pepin K.H."/>
            <person name="Bhonagiri V."/>
            <person name="Zhang X."/>
            <person name="Warren W."/>
            <person name="Mitreva M."/>
            <person name="Mardis E.R."/>
            <person name="Wilson R.K."/>
        </authorList>
    </citation>
    <scope>NUCLEOTIDE SEQUENCE [LARGE SCALE GENOMIC DNA]</scope>
    <source>
        <strain evidence="2 3">ATCC 29099</strain>
    </source>
</reference>
<evidence type="ECO:0000313" key="2">
    <source>
        <dbReference type="EMBL" id="ERK43204.1"/>
    </source>
</evidence>
<dbReference type="InterPro" id="IPR048713">
    <property type="entry name" value="Choline_bind_rpt"/>
</dbReference>
<dbReference type="Pfam" id="PF21540">
    <property type="entry name" value="Choline_bind_4"/>
    <property type="match status" value="5"/>
</dbReference>
<organism evidence="2 3">
    <name type="scientific">Eubacterium ramulus ATCC 29099</name>
    <dbReference type="NCBI Taxonomy" id="1256908"/>
    <lineage>
        <taxon>Bacteria</taxon>
        <taxon>Bacillati</taxon>
        <taxon>Bacillota</taxon>
        <taxon>Clostridia</taxon>
        <taxon>Eubacteriales</taxon>
        <taxon>Eubacteriaceae</taxon>
        <taxon>Eubacterium</taxon>
    </lineage>
</organism>
<protein>
    <recommendedName>
        <fullName evidence="4">Cell wall-binding repeat protein</fullName>
    </recommendedName>
</protein>
<dbReference type="EMBL" id="AWVJ01000157">
    <property type="protein sequence ID" value="ERK43204.1"/>
    <property type="molecule type" value="Genomic_DNA"/>
</dbReference>
<gene>
    <name evidence="2" type="ORF">HMPREF0373_02547</name>
</gene>
<dbReference type="RefSeq" id="WP_021737802.1">
    <property type="nucleotide sequence ID" value="NZ_KI271084.1"/>
</dbReference>
<dbReference type="PATRIC" id="fig|1256908.3.peg.2344"/>
<dbReference type="Proteomes" id="UP000016608">
    <property type="component" value="Unassembled WGS sequence"/>
</dbReference>
<accession>U2PHH2</accession>
<dbReference type="GeneID" id="42785396"/>
<evidence type="ECO:0008006" key="4">
    <source>
        <dbReference type="Google" id="ProtNLM"/>
    </source>
</evidence>
<sequence>MKKRMTKVLALGMMAAMLISAPLSAMAAEAAPADAALTAETQPADAAATVETQPELVMQAAEEEAAATALTNGVDPRALDGLVQLNDGNWYYMEDGRLSSNASKSVKPACGSWWYVSGWKIDFSFTGFGKNGDDLWYVKDGQVQFGYTGVARGTDQYGNTSTYYVTNGRVDKSFRGLAYGIYNGEEGWINFCDGKPKYSYESLVEYNGAWWKMSGYMIDFDYTGAASNEAGTWYVRNGQVDFGYTGVIEGKSGSRSYQYYFINGKANENLTGVFYTKVNGAEGWYGFYKGELATSDDYYEVPGRVLSNASGWWYIDPKTGLVDFNYNGLGITEDDDWYHCWYVENGQINFNYNGLYNYHIRYVGDVLCYITNGQVDPNVNGVYQLTVNGQTNWYGFVQGMQTENEVLMNPYDGSWWYTGDDGLVDFSYTGIAERYDQNGDEVDSWYIRNGQVDFSSNGWVKINNYYVYVRNGKLQTDVNGLVQATIDGKDGWWEVDRGTLFYNTNHYYTLSYYGGSWWAVYNSQVDFSYTGFVEYDDTSWYVENGRVNFDKTGFVKTEEADTYAYVQNGHYNETLHGAIYGELNGKNSWWQVKNGNCVHSANAAWNGKPDGFAANENGLWAIVNGEVAFDVTGEYSYGTYYSVSREDSIYVSYIYQVENGLVTSMQATVLDR</sequence>
<dbReference type="HOGENOM" id="CLU_411473_0_0_9"/>
<proteinExistence type="predicted"/>
<dbReference type="AlphaFoldDB" id="U2PHH2"/>
<keyword evidence="3" id="KW-1185">Reference proteome</keyword>
<feature type="signal peptide" evidence="1">
    <location>
        <begin position="1"/>
        <end position="27"/>
    </location>
</feature>
<feature type="chain" id="PRO_5004632606" description="Cell wall-binding repeat protein" evidence="1">
    <location>
        <begin position="28"/>
        <end position="672"/>
    </location>
</feature>
<name>U2PHH2_EUBRA</name>
<keyword evidence="1" id="KW-0732">Signal</keyword>
<evidence type="ECO:0000313" key="3">
    <source>
        <dbReference type="Proteomes" id="UP000016608"/>
    </source>
</evidence>
<comment type="caution">
    <text evidence="2">The sequence shown here is derived from an EMBL/GenBank/DDBJ whole genome shotgun (WGS) entry which is preliminary data.</text>
</comment>